<evidence type="ECO:0000313" key="2">
    <source>
        <dbReference type="EMBL" id="KAA1117193.1"/>
    </source>
</evidence>
<dbReference type="EMBL" id="VSWC01000066">
    <property type="protein sequence ID" value="KAA1097845.1"/>
    <property type="molecule type" value="Genomic_DNA"/>
</dbReference>
<name>A0A5B0QWA9_PUCGR</name>
<evidence type="ECO:0000313" key="1">
    <source>
        <dbReference type="EMBL" id="KAA1097845.1"/>
    </source>
</evidence>
<dbReference type="Proteomes" id="UP000325313">
    <property type="component" value="Unassembled WGS sequence"/>
</dbReference>
<proteinExistence type="predicted"/>
<evidence type="ECO:0000313" key="4">
    <source>
        <dbReference type="Proteomes" id="UP000325313"/>
    </source>
</evidence>
<dbReference type="AlphaFoldDB" id="A0A5B0QWA9"/>
<dbReference type="Proteomes" id="UP000324748">
    <property type="component" value="Unassembled WGS sequence"/>
</dbReference>
<protein>
    <submittedName>
        <fullName evidence="2">Uncharacterized protein</fullName>
    </submittedName>
</protein>
<sequence length="57" mass="6051">MVLAGPAGGTETDSALADQLEFSKTASCLRPSVERGDLLNKDEACLVIWLSESQKPT</sequence>
<gene>
    <name evidence="1" type="ORF">PGT21_021810</name>
    <name evidence="2" type="ORF">PGTUg99_036891</name>
</gene>
<dbReference type="EMBL" id="VDEP01000270">
    <property type="protein sequence ID" value="KAA1117193.1"/>
    <property type="molecule type" value="Genomic_DNA"/>
</dbReference>
<reference evidence="3 4" key="1">
    <citation type="submission" date="2019-05" db="EMBL/GenBank/DDBJ databases">
        <title>Emergence of the Ug99 lineage of the wheat stem rust pathogen through somatic hybridization.</title>
        <authorList>
            <person name="Li F."/>
            <person name="Upadhyaya N.M."/>
            <person name="Sperschneider J."/>
            <person name="Matny O."/>
            <person name="Nguyen-Phuc H."/>
            <person name="Mago R."/>
            <person name="Raley C."/>
            <person name="Miller M.E."/>
            <person name="Silverstein K.A.T."/>
            <person name="Henningsen E."/>
            <person name="Hirsch C.D."/>
            <person name="Visser B."/>
            <person name="Pretorius Z.A."/>
            <person name="Steffenson B.J."/>
            <person name="Schwessinger B."/>
            <person name="Dodds P.N."/>
            <person name="Figueroa M."/>
        </authorList>
    </citation>
    <scope>NUCLEOTIDE SEQUENCE [LARGE SCALE GENOMIC DNA]</scope>
    <source>
        <strain evidence="1">21-0</strain>
        <strain evidence="2 4">Ug99</strain>
    </source>
</reference>
<comment type="caution">
    <text evidence="2">The sequence shown here is derived from an EMBL/GenBank/DDBJ whole genome shotgun (WGS) entry which is preliminary data.</text>
</comment>
<organism evidence="2 4">
    <name type="scientific">Puccinia graminis f. sp. tritici</name>
    <dbReference type="NCBI Taxonomy" id="56615"/>
    <lineage>
        <taxon>Eukaryota</taxon>
        <taxon>Fungi</taxon>
        <taxon>Dikarya</taxon>
        <taxon>Basidiomycota</taxon>
        <taxon>Pucciniomycotina</taxon>
        <taxon>Pucciniomycetes</taxon>
        <taxon>Pucciniales</taxon>
        <taxon>Pucciniaceae</taxon>
        <taxon>Puccinia</taxon>
    </lineage>
</organism>
<evidence type="ECO:0000313" key="3">
    <source>
        <dbReference type="Proteomes" id="UP000324748"/>
    </source>
</evidence>
<accession>A0A5B0QWA9</accession>
<keyword evidence="3" id="KW-1185">Reference proteome</keyword>